<dbReference type="EMBL" id="CP002830">
    <property type="protein sequence ID" value="AEI62292.1"/>
    <property type="molecule type" value="Genomic_DNA"/>
</dbReference>
<evidence type="ECO:0000313" key="3">
    <source>
        <dbReference type="Proteomes" id="UP000000488"/>
    </source>
</evidence>
<name>F8CCN8_MYXFH</name>
<dbReference type="KEGG" id="mfu:LILAB_01815"/>
<dbReference type="HOGENOM" id="CLU_171034_0_0_7"/>
<sequence length="113" mass="11836">MEKGAPPGEGRREVTRMLKNTWPRDRHVGPGGGLYTGPGGGLYTGPGGGMSTGPGGGLYRGLGGGLYTGPGGGLYTGHCEQPYRSNLPPREALLEYLARNRLEHLLCLLLQCG</sequence>
<feature type="compositionally biased region" description="Gly residues" evidence="1">
    <location>
        <begin position="29"/>
        <end position="55"/>
    </location>
</feature>
<protein>
    <submittedName>
        <fullName evidence="2">Uncharacterized protein</fullName>
    </submittedName>
</protein>
<gene>
    <name evidence="2" type="ordered locus">LILAB_01815</name>
</gene>
<evidence type="ECO:0000313" key="2">
    <source>
        <dbReference type="EMBL" id="AEI62292.1"/>
    </source>
</evidence>
<organism evidence="2 3">
    <name type="scientific">Myxococcus fulvus (strain ATCC BAA-855 / HW-1)</name>
    <dbReference type="NCBI Taxonomy" id="483219"/>
    <lineage>
        <taxon>Bacteria</taxon>
        <taxon>Pseudomonadati</taxon>
        <taxon>Myxococcota</taxon>
        <taxon>Myxococcia</taxon>
        <taxon>Myxococcales</taxon>
        <taxon>Cystobacterineae</taxon>
        <taxon>Myxococcaceae</taxon>
        <taxon>Myxococcus</taxon>
    </lineage>
</organism>
<proteinExistence type="predicted"/>
<evidence type="ECO:0000256" key="1">
    <source>
        <dbReference type="SAM" id="MobiDB-lite"/>
    </source>
</evidence>
<dbReference type="Proteomes" id="UP000000488">
    <property type="component" value="Chromosome"/>
</dbReference>
<reference evidence="2 3" key="1">
    <citation type="journal article" date="2011" name="J. Bacteriol.">
        <title>Genome sequence of the halotolerant marine bacterium Myxococcus fulvus HW-1.</title>
        <authorList>
            <person name="Li Z.F."/>
            <person name="Li X."/>
            <person name="Liu H."/>
            <person name="Liu X."/>
            <person name="Han K."/>
            <person name="Wu Z.H."/>
            <person name="Hu W."/>
            <person name="Li F.F."/>
            <person name="Li Y.Z."/>
        </authorList>
    </citation>
    <scope>NUCLEOTIDE SEQUENCE [LARGE SCALE GENOMIC DNA]</scope>
    <source>
        <strain evidence="3">ATCC BAA-855 / HW-1</strain>
    </source>
</reference>
<feature type="region of interest" description="Disordered" evidence="1">
    <location>
        <begin position="20"/>
        <end position="55"/>
    </location>
</feature>
<accession>F8CCN8</accession>
<dbReference type="AlphaFoldDB" id="F8CCN8"/>